<dbReference type="Proteomes" id="UP000193944">
    <property type="component" value="Unassembled WGS sequence"/>
</dbReference>
<sequence length="124" mass="14124">MDSHYTRVSYKSSYENCLNVNSFRTSVVISIHSNLPKCNSSDFLYEMNSKGHINSVTLKNQNFNDTNTTPSIITKITSLIKEKLIKNFVIQIGKLINFQELLLNNNSFHSVPSGIEQLNKLQIL</sequence>
<dbReference type="EMBL" id="MCFG01000252">
    <property type="protein sequence ID" value="ORX77340.1"/>
    <property type="molecule type" value="Genomic_DNA"/>
</dbReference>
<accession>A0A1Y1WUW7</accession>
<gene>
    <name evidence="1" type="ORF">BCR32DRAFT_283261</name>
</gene>
<evidence type="ECO:0000313" key="2">
    <source>
        <dbReference type="Proteomes" id="UP000193944"/>
    </source>
</evidence>
<reference evidence="1 2" key="2">
    <citation type="submission" date="2016-08" db="EMBL/GenBank/DDBJ databases">
        <title>Pervasive Adenine N6-methylation of Active Genes in Fungi.</title>
        <authorList>
            <consortium name="DOE Joint Genome Institute"/>
            <person name="Mondo S.J."/>
            <person name="Dannebaum R.O."/>
            <person name="Kuo R.C."/>
            <person name="Labutti K."/>
            <person name="Haridas S."/>
            <person name="Kuo A."/>
            <person name="Salamov A."/>
            <person name="Ahrendt S.R."/>
            <person name="Lipzen A."/>
            <person name="Sullivan W."/>
            <person name="Andreopoulos W.B."/>
            <person name="Clum A."/>
            <person name="Lindquist E."/>
            <person name="Daum C."/>
            <person name="Ramamoorthy G.K."/>
            <person name="Gryganskyi A."/>
            <person name="Culley D."/>
            <person name="Magnuson J.K."/>
            <person name="James T.Y."/>
            <person name="O'Malley M.A."/>
            <person name="Stajich J.E."/>
            <person name="Spatafora J.W."/>
            <person name="Visel A."/>
            <person name="Grigoriev I.V."/>
        </authorList>
    </citation>
    <scope>NUCLEOTIDE SEQUENCE [LARGE SCALE GENOMIC DNA]</scope>
    <source>
        <strain evidence="1 2">S4</strain>
    </source>
</reference>
<organism evidence="1 2">
    <name type="scientific">Anaeromyces robustus</name>
    <dbReference type="NCBI Taxonomy" id="1754192"/>
    <lineage>
        <taxon>Eukaryota</taxon>
        <taxon>Fungi</taxon>
        <taxon>Fungi incertae sedis</taxon>
        <taxon>Chytridiomycota</taxon>
        <taxon>Chytridiomycota incertae sedis</taxon>
        <taxon>Neocallimastigomycetes</taxon>
        <taxon>Neocallimastigales</taxon>
        <taxon>Neocallimastigaceae</taxon>
        <taxon>Anaeromyces</taxon>
    </lineage>
</organism>
<name>A0A1Y1WUW7_9FUNG</name>
<reference evidence="1 2" key="1">
    <citation type="submission" date="2016-08" db="EMBL/GenBank/DDBJ databases">
        <title>A Parts List for Fungal Cellulosomes Revealed by Comparative Genomics.</title>
        <authorList>
            <consortium name="DOE Joint Genome Institute"/>
            <person name="Haitjema C.H."/>
            <person name="Gilmore S.P."/>
            <person name="Henske J.K."/>
            <person name="Solomon K.V."/>
            <person name="De Groot R."/>
            <person name="Kuo A."/>
            <person name="Mondo S.J."/>
            <person name="Salamov A.A."/>
            <person name="Labutti K."/>
            <person name="Zhao Z."/>
            <person name="Chiniquy J."/>
            <person name="Barry K."/>
            <person name="Brewer H.M."/>
            <person name="Purvine S.O."/>
            <person name="Wright A.T."/>
            <person name="Boxma B."/>
            <person name="Van Alen T."/>
            <person name="Hackstein J.H."/>
            <person name="Baker S.E."/>
            <person name="Grigoriev I.V."/>
            <person name="O'Malley M.A."/>
        </authorList>
    </citation>
    <scope>NUCLEOTIDE SEQUENCE [LARGE SCALE GENOMIC DNA]</scope>
    <source>
        <strain evidence="1 2">S4</strain>
    </source>
</reference>
<proteinExistence type="predicted"/>
<dbReference type="InterPro" id="IPR032675">
    <property type="entry name" value="LRR_dom_sf"/>
</dbReference>
<evidence type="ECO:0000313" key="1">
    <source>
        <dbReference type="EMBL" id="ORX77340.1"/>
    </source>
</evidence>
<keyword evidence="2" id="KW-1185">Reference proteome</keyword>
<dbReference type="AlphaFoldDB" id="A0A1Y1WUW7"/>
<comment type="caution">
    <text evidence="1">The sequence shown here is derived from an EMBL/GenBank/DDBJ whole genome shotgun (WGS) entry which is preliminary data.</text>
</comment>
<evidence type="ECO:0008006" key="3">
    <source>
        <dbReference type="Google" id="ProtNLM"/>
    </source>
</evidence>
<protein>
    <recommendedName>
        <fullName evidence="3">L domain-like protein</fullName>
    </recommendedName>
</protein>
<dbReference type="Gene3D" id="3.80.10.10">
    <property type="entry name" value="Ribonuclease Inhibitor"/>
    <property type="match status" value="1"/>
</dbReference>